<name>A0A0D3EKE9_9ORYZ</name>
<dbReference type="AlphaFoldDB" id="A0A0D3EKE9"/>
<keyword evidence="2" id="KW-1185">Reference proteome</keyword>
<dbReference type="HOGENOM" id="CLU_2593812_0_0_1"/>
<reference evidence="1" key="2">
    <citation type="submission" date="2015-03" db="UniProtKB">
        <authorList>
            <consortium name="EnsemblPlants"/>
        </authorList>
    </citation>
    <scope>IDENTIFICATION</scope>
</reference>
<dbReference type="Gramene" id="OBART01G05450.1">
    <property type="protein sequence ID" value="OBART01G05450.1"/>
    <property type="gene ID" value="OBART01G05450"/>
</dbReference>
<dbReference type="PANTHER" id="PTHR46666">
    <property type="entry name" value="60S RIBOSOMAL L18A-LIKE PROTEIN"/>
    <property type="match status" value="1"/>
</dbReference>
<reference evidence="1" key="1">
    <citation type="journal article" date="2009" name="Rice">
        <title>De Novo Next Generation Sequencing of Plant Genomes.</title>
        <authorList>
            <person name="Rounsley S."/>
            <person name="Marri P.R."/>
            <person name="Yu Y."/>
            <person name="He R."/>
            <person name="Sisneros N."/>
            <person name="Goicoechea J.L."/>
            <person name="Lee S.J."/>
            <person name="Angelova A."/>
            <person name="Kudrna D."/>
            <person name="Luo M."/>
            <person name="Affourtit J."/>
            <person name="Desany B."/>
            <person name="Knight J."/>
            <person name="Niazi F."/>
            <person name="Egholm M."/>
            <person name="Wing R.A."/>
        </authorList>
    </citation>
    <scope>NUCLEOTIDE SEQUENCE [LARGE SCALE GENOMIC DNA]</scope>
    <source>
        <strain evidence="1">cv. IRGC 105608</strain>
    </source>
</reference>
<dbReference type="PaxDb" id="65489-OBART01G05450.1"/>
<accession>A0A0D3EKE9</accession>
<proteinExistence type="predicted"/>
<protein>
    <submittedName>
        <fullName evidence="1">Uncharacterized protein</fullName>
    </submittedName>
</protein>
<dbReference type="EnsemblPlants" id="OBART01G05450.1">
    <property type="protein sequence ID" value="OBART01G05450.1"/>
    <property type="gene ID" value="OBART01G05450"/>
</dbReference>
<dbReference type="STRING" id="65489.A0A0D3EKE9"/>
<sequence length="77" mass="8775">MLRLAPQARINFAIVRAVLASIHCSEMKKTHGWQCFLCPLIWYYAATLYCCKYYNKDPRERPGLAASAVAITDHSLN</sequence>
<dbReference type="Proteomes" id="UP000026960">
    <property type="component" value="Chromosome 1"/>
</dbReference>
<dbReference type="PANTHER" id="PTHR46666:SF2">
    <property type="entry name" value="60S RIBOSOMAL L18A-LIKE PROTEIN"/>
    <property type="match status" value="1"/>
</dbReference>
<evidence type="ECO:0000313" key="2">
    <source>
        <dbReference type="Proteomes" id="UP000026960"/>
    </source>
</evidence>
<evidence type="ECO:0000313" key="1">
    <source>
        <dbReference type="EnsemblPlants" id="OBART01G05450.1"/>
    </source>
</evidence>
<organism evidence="1">
    <name type="scientific">Oryza barthii</name>
    <dbReference type="NCBI Taxonomy" id="65489"/>
    <lineage>
        <taxon>Eukaryota</taxon>
        <taxon>Viridiplantae</taxon>
        <taxon>Streptophyta</taxon>
        <taxon>Embryophyta</taxon>
        <taxon>Tracheophyta</taxon>
        <taxon>Spermatophyta</taxon>
        <taxon>Magnoliopsida</taxon>
        <taxon>Liliopsida</taxon>
        <taxon>Poales</taxon>
        <taxon>Poaceae</taxon>
        <taxon>BOP clade</taxon>
        <taxon>Oryzoideae</taxon>
        <taxon>Oryzeae</taxon>
        <taxon>Oryzinae</taxon>
        <taxon>Oryza</taxon>
    </lineage>
</organism>